<name>A0A1X0DLA5_MYCHE</name>
<protein>
    <recommendedName>
        <fullName evidence="4">PE family protein</fullName>
    </recommendedName>
</protein>
<evidence type="ECO:0000313" key="2">
    <source>
        <dbReference type="EMBL" id="ORA73174.1"/>
    </source>
</evidence>
<keyword evidence="3" id="KW-1185">Reference proteome</keyword>
<evidence type="ECO:0008006" key="4">
    <source>
        <dbReference type="Google" id="ProtNLM"/>
    </source>
</evidence>
<organism evidence="2 3">
    <name type="scientific">Mycobacterium heidelbergense</name>
    <dbReference type="NCBI Taxonomy" id="53376"/>
    <lineage>
        <taxon>Bacteria</taxon>
        <taxon>Bacillati</taxon>
        <taxon>Actinomycetota</taxon>
        <taxon>Actinomycetes</taxon>
        <taxon>Mycobacteriales</taxon>
        <taxon>Mycobacteriaceae</taxon>
        <taxon>Mycobacterium</taxon>
        <taxon>Mycobacterium simiae complex</taxon>
    </lineage>
</organism>
<dbReference type="Proteomes" id="UP000192566">
    <property type="component" value="Unassembled WGS sequence"/>
</dbReference>
<dbReference type="AlphaFoldDB" id="A0A1X0DLA5"/>
<gene>
    <name evidence="2" type="ORF">BST25_12595</name>
</gene>
<feature type="chain" id="PRO_5039210205" description="PE family protein" evidence="1">
    <location>
        <begin position="25"/>
        <end position="394"/>
    </location>
</feature>
<evidence type="ECO:0000256" key="1">
    <source>
        <dbReference type="SAM" id="SignalP"/>
    </source>
</evidence>
<sequence>MVVDLAARPHITAGIALTSAAVLAAGPMAQHLPDLHVAQQLRQVSVSAIQLAGAADGLVDLFSGVENELVSLAGGAGAAAVPAATLNDIFSPITQNMVVQTWLQTLQYTQNNLQSIATTFQKLPLPALQQIAANWTSYASLYVGSYQTAAKGALTYFTSTKASGFWPLLESALNNYATGNISGMVANLNSAFWLNPFINIGEPLEKILAIPGQMTQSFTNALNYLTTTGISSFGLDAILGLPTQIATGLGTSLQAASTAWAHGDPVGAITNMANIPGVAVNALINGTNGKTGLLPSVINILMLQTISPAVAKQLVAPNAVNIATGGSLQGALQAFGNQFLHGWPDLTPIISSASTGMTTLLQNLWSQLPSMMSSFGATLATNIGLLITNLLKLL</sequence>
<feature type="signal peptide" evidence="1">
    <location>
        <begin position="1"/>
        <end position="24"/>
    </location>
</feature>
<evidence type="ECO:0000313" key="3">
    <source>
        <dbReference type="Proteomes" id="UP000192566"/>
    </source>
</evidence>
<dbReference type="EMBL" id="MVHR01000016">
    <property type="protein sequence ID" value="ORA73174.1"/>
    <property type="molecule type" value="Genomic_DNA"/>
</dbReference>
<comment type="caution">
    <text evidence="2">The sequence shown here is derived from an EMBL/GenBank/DDBJ whole genome shotgun (WGS) entry which is preliminary data.</text>
</comment>
<proteinExistence type="predicted"/>
<keyword evidence="1" id="KW-0732">Signal</keyword>
<accession>A0A1X0DLA5</accession>
<reference evidence="2 3" key="1">
    <citation type="submission" date="2017-02" db="EMBL/GenBank/DDBJ databases">
        <title>The new phylogeny of genus Mycobacterium.</title>
        <authorList>
            <person name="Tortoli E."/>
            <person name="Trovato A."/>
            <person name="Cirillo D.M."/>
        </authorList>
    </citation>
    <scope>NUCLEOTIDE SEQUENCE [LARGE SCALE GENOMIC DNA]</scope>
    <source>
        <strain evidence="2 3">DSM 44471</strain>
    </source>
</reference>